<keyword evidence="2" id="KW-0812">Transmembrane</keyword>
<keyword evidence="4" id="KW-1185">Reference proteome</keyword>
<organism evidence="3 4">
    <name type="scientific">Hymenobacter fastidiosus</name>
    <dbReference type="NCBI Taxonomy" id="486264"/>
    <lineage>
        <taxon>Bacteria</taxon>
        <taxon>Pseudomonadati</taxon>
        <taxon>Bacteroidota</taxon>
        <taxon>Cytophagia</taxon>
        <taxon>Cytophagales</taxon>
        <taxon>Hymenobacteraceae</taxon>
        <taxon>Hymenobacter</taxon>
    </lineage>
</organism>
<evidence type="ECO:0008006" key="5">
    <source>
        <dbReference type="Google" id="ProtNLM"/>
    </source>
</evidence>
<evidence type="ECO:0000313" key="4">
    <source>
        <dbReference type="Proteomes" id="UP001500567"/>
    </source>
</evidence>
<name>A0ABP7SDE4_9BACT</name>
<feature type="region of interest" description="Disordered" evidence="1">
    <location>
        <begin position="1"/>
        <end position="20"/>
    </location>
</feature>
<evidence type="ECO:0000256" key="1">
    <source>
        <dbReference type="SAM" id="MobiDB-lite"/>
    </source>
</evidence>
<reference evidence="4" key="1">
    <citation type="journal article" date="2019" name="Int. J. Syst. Evol. Microbiol.">
        <title>The Global Catalogue of Microorganisms (GCM) 10K type strain sequencing project: providing services to taxonomists for standard genome sequencing and annotation.</title>
        <authorList>
            <consortium name="The Broad Institute Genomics Platform"/>
            <consortium name="The Broad Institute Genome Sequencing Center for Infectious Disease"/>
            <person name="Wu L."/>
            <person name="Ma J."/>
        </authorList>
    </citation>
    <scope>NUCLEOTIDE SEQUENCE [LARGE SCALE GENOMIC DNA]</scope>
    <source>
        <strain evidence="4">JCM 17224</strain>
    </source>
</reference>
<protein>
    <recommendedName>
        <fullName evidence="5">CcmD family protein</fullName>
    </recommendedName>
</protein>
<keyword evidence="2" id="KW-1133">Transmembrane helix</keyword>
<evidence type="ECO:0000256" key="2">
    <source>
        <dbReference type="SAM" id="Phobius"/>
    </source>
</evidence>
<dbReference type="Proteomes" id="UP001500567">
    <property type="component" value="Unassembled WGS sequence"/>
</dbReference>
<dbReference type="EMBL" id="BAABDJ010000022">
    <property type="protein sequence ID" value="GAA4010148.1"/>
    <property type="molecule type" value="Genomic_DNA"/>
</dbReference>
<dbReference type="Pfam" id="PF20077">
    <property type="entry name" value="CcmD_alt"/>
    <property type="match status" value="1"/>
</dbReference>
<gene>
    <name evidence="3" type="ORF">GCM10022408_22990</name>
</gene>
<comment type="caution">
    <text evidence="3">The sequence shown here is derived from an EMBL/GenBank/DDBJ whole genome shotgun (WGS) entry which is preliminary data.</text>
</comment>
<feature type="transmembrane region" description="Helical" evidence="2">
    <location>
        <begin position="66"/>
        <end position="87"/>
    </location>
</feature>
<sequence>MKNSLLNTGPGGIGTAGPGLKSRPWTLRPALLLLVTLLLPALRAAAQTAAGEAPEMADTLRRDGKIYVVVAVITVVLTGLLLLLISLDRKVTRLERELKD</sequence>
<keyword evidence="2" id="KW-0472">Membrane</keyword>
<dbReference type="RefSeq" id="WP_345073157.1">
    <property type="nucleotide sequence ID" value="NZ_BAABDJ010000022.1"/>
</dbReference>
<accession>A0ABP7SDE4</accession>
<proteinExistence type="predicted"/>
<evidence type="ECO:0000313" key="3">
    <source>
        <dbReference type="EMBL" id="GAA4010148.1"/>
    </source>
</evidence>